<reference evidence="2 3" key="1">
    <citation type="journal article" date="2021" name="Elife">
        <title>Chloroplast acquisition without the gene transfer in kleptoplastic sea slugs, Plakobranchus ocellatus.</title>
        <authorList>
            <person name="Maeda T."/>
            <person name="Takahashi S."/>
            <person name="Yoshida T."/>
            <person name="Shimamura S."/>
            <person name="Takaki Y."/>
            <person name="Nagai Y."/>
            <person name="Toyoda A."/>
            <person name="Suzuki Y."/>
            <person name="Arimoto A."/>
            <person name="Ishii H."/>
            <person name="Satoh N."/>
            <person name="Nishiyama T."/>
            <person name="Hasebe M."/>
            <person name="Maruyama T."/>
            <person name="Minagawa J."/>
            <person name="Obokata J."/>
            <person name="Shigenobu S."/>
        </authorList>
    </citation>
    <scope>NUCLEOTIDE SEQUENCE [LARGE SCALE GENOMIC DNA]</scope>
</reference>
<feature type="region of interest" description="Disordered" evidence="1">
    <location>
        <begin position="79"/>
        <end position="148"/>
    </location>
</feature>
<comment type="caution">
    <text evidence="2">The sequence shown here is derived from an EMBL/GenBank/DDBJ whole genome shotgun (WGS) entry which is preliminary data.</text>
</comment>
<dbReference type="SUPFAM" id="SSF48371">
    <property type="entry name" value="ARM repeat"/>
    <property type="match status" value="2"/>
</dbReference>
<dbReference type="InterPro" id="IPR030791">
    <property type="entry name" value="Rotatin"/>
</dbReference>
<proteinExistence type="predicted"/>
<feature type="region of interest" description="Disordered" evidence="1">
    <location>
        <begin position="1112"/>
        <end position="1197"/>
    </location>
</feature>
<feature type="compositionally biased region" description="Polar residues" evidence="1">
    <location>
        <begin position="1132"/>
        <end position="1181"/>
    </location>
</feature>
<dbReference type="GO" id="GO:0010457">
    <property type="term" value="P:centriole-centriole cohesion"/>
    <property type="evidence" value="ECO:0007669"/>
    <property type="project" value="TreeGrafter"/>
</dbReference>
<dbReference type="Proteomes" id="UP000762676">
    <property type="component" value="Unassembled WGS sequence"/>
</dbReference>
<evidence type="ECO:0000313" key="3">
    <source>
        <dbReference type="Proteomes" id="UP000762676"/>
    </source>
</evidence>
<accession>A0AAV4JYA3</accession>
<sequence>MLIGSCEFLADVVFQDFPAEIFLQRPEIIKSLLSLVSMPNRTDHSVVIQACKTLTVFIRCLQVRIRYFQDPALYTSKQDFNSTTPSSTLNSGPPSSCYSAQQGVSPSTLVRAGSGGFTDHRDRGDGKDGDSSSSVSRDSSVGLEPDQNNGDLLNLLDMDAAQPQHQQLSLPQLLVAVLQRALPRLRTAELQLGTAVLELSDEALAVLRCVLDQGLWSDTRDAAREVVDRLTDCLDCIGDLLGFHHHDQHNDSPLDPELGELTTHRILYMGVAATVTRFLIMIPIDKKASDKHLAALAEDALPSLGYHLHLPFVSKFVNFISILCSKKKSDKVAVAQCTSILLKLLAFPVESVREMCHTALLDAIQVRKASSDCFHHLLQSQMLMSEGLWQELMLALTKALPLLQSYTDESTPLGRRLWSLLDPTTSTHNISLLDKLRASLRLMYLADRKVRTNAAKHVKWFLCNEQGSVNRFPSSSDLDLGDLCSILMTNMTNLLEEDSSPSVFTEEGMMQVFEIFTSNPVDPDVKKSAGDQLATMLRDPHLHALFKEKGGVEDISSTIQKAVEASKDEADNKATCVAMLKNLLHHDYSLRHTMARDNNLYNTLLRVSLLLQEELTVKTDVSHVMVLLLFDEVAKFDIRFCAILQLTEIERTVLELSCVSWQLHSCLASIKTAGSHAEVTSYLNRMLAYAVAVPGQALTQFLTNSQNWYTVLERFLNVTPISNCDQRLLQLVLKFISSGLQCVRSHFSVSNPVTPTVLTWLIDKIYKPDGPLMSLLKKSVGPAEEGIESAATNTIKRSLDKQILQFVISVNLSLPYQLCKRTPPVLMRGDFVNRLQRRLNISEAPHFYNLASLEGTLSCLMNVTARPGWSKECSELDTTSLCNQLLNSLLEVIWSFHIGRGGTSLSFMGKGVTKSTALCLRHLAYEMYSNSDDKDWVKNWLYKRQDGSLETDQGLNWLITLWAYRDSEVRVAGLGIAVALTSTEAGRLLVASSCKHIPGGIWGAAFSILLDPVECSMVCQQAALLLVNLTSQTMPSGCMETAGGATTWQGPVVTDEDYQMVLQGISALEALVSHTNLYASVSDLLTNVCWVSLVQPVLVNIELPPVLEDTSLLSSSSDTVSGASDQEKTGRTALTTVTRESGHHSPSASARSKPMSTGGSQGTAPDTSLSSSTATDISQLRRQGGQGKDVASDEGHSVTTPGLVAAVVRLLNNLVQLSPRSCLSGLQAHGILSSLLRHVNPSRVQTLCEEMTTFGKAGYASAPALCNLLAMYSSIADLLTTCVTIDTNARGELLANRADLGALASLVLFQWHGKDDIGSVCTSLSVSVLRLLSSLLQTQGPAALISLSAVLGPIWSPFAESMASVLADRTPDGLPLLGVSLDFLALLLTEESRSLIRDPDRILETATLSELLDTQIDEGAAQKADTPEVPGPSTTGKLLCQALVKLFEPAMAVSWEEKASKIDKVEGDLRLKLLSALKAVLAVSHTAKQTALDSGIVETTIEQLKQTHAQLNLETLGVTKLTGRKEGPLLQELVMILDFLRTFMCDNVDVKVACHHSGLTGVLQRLWAWCQQEPSLLSCVLSLLTTYCAYCNSAASSFTNSVSATLPPTGSGKSVGGTGSNSGSLLHYVLKLAQRELDRDECSPLLRLIFGLLTNLALNSDCRTVLWKSPFVNQFSQLNPRKRKGKIRAAVDLLWCDLILALSFSVDGQQIILKIPDSLTVLMDLMEAGSSLCQRSATLVVRNLCCHAPNKPKLLAAERIVSVLMQQIEGREDEEIQLIATSALWALVYNNHKARVQVKAQNVAARLVDVLHRLQASTSQRQSQAASSSCLNLKAVIMAVRD</sequence>
<feature type="compositionally biased region" description="Basic and acidic residues" evidence="1">
    <location>
        <begin position="118"/>
        <end position="130"/>
    </location>
</feature>
<dbReference type="Gene3D" id="1.25.10.10">
    <property type="entry name" value="Leucine-rich Repeat Variant"/>
    <property type="match status" value="1"/>
</dbReference>
<dbReference type="PANTHER" id="PTHR31691">
    <property type="entry name" value="ROTATIN"/>
    <property type="match status" value="1"/>
</dbReference>
<dbReference type="GO" id="GO:0007099">
    <property type="term" value="P:centriole replication"/>
    <property type="evidence" value="ECO:0007669"/>
    <property type="project" value="TreeGrafter"/>
</dbReference>
<dbReference type="PANTHER" id="PTHR31691:SF1">
    <property type="entry name" value="ROTATIN"/>
    <property type="match status" value="1"/>
</dbReference>
<dbReference type="GO" id="GO:0005813">
    <property type="term" value="C:centrosome"/>
    <property type="evidence" value="ECO:0007669"/>
    <property type="project" value="InterPro"/>
</dbReference>
<dbReference type="GO" id="GO:0032053">
    <property type="term" value="P:ciliary basal body organization"/>
    <property type="evidence" value="ECO:0007669"/>
    <property type="project" value="TreeGrafter"/>
</dbReference>
<dbReference type="EMBL" id="BMAT01003514">
    <property type="protein sequence ID" value="GFS26983.1"/>
    <property type="molecule type" value="Genomic_DNA"/>
</dbReference>
<name>A0AAV4JYA3_9GAST</name>
<evidence type="ECO:0000256" key="1">
    <source>
        <dbReference type="SAM" id="MobiDB-lite"/>
    </source>
</evidence>
<feature type="compositionally biased region" description="Polar residues" evidence="1">
    <location>
        <begin position="79"/>
        <end position="108"/>
    </location>
</feature>
<feature type="compositionally biased region" description="Low complexity" evidence="1">
    <location>
        <begin position="131"/>
        <end position="148"/>
    </location>
</feature>
<organism evidence="2 3">
    <name type="scientific">Elysia marginata</name>
    <dbReference type="NCBI Taxonomy" id="1093978"/>
    <lineage>
        <taxon>Eukaryota</taxon>
        <taxon>Metazoa</taxon>
        <taxon>Spiralia</taxon>
        <taxon>Lophotrochozoa</taxon>
        <taxon>Mollusca</taxon>
        <taxon>Gastropoda</taxon>
        <taxon>Heterobranchia</taxon>
        <taxon>Euthyneura</taxon>
        <taxon>Panpulmonata</taxon>
        <taxon>Sacoglossa</taxon>
        <taxon>Placobranchoidea</taxon>
        <taxon>Plakobranchidae</taxon>
        <taxon>Elysia</taxon>
    </lineage>
</organism>
<keyword evidence="3" id="KW-1185">Reference proteome</keyword>
<dbReference type="InterPro" id="IPR016024">
    <property type="entry name" value="ARM-type_fold"/>
</dbReference>
<dbReference type="GO" id="GO:0005814">
    <property type="term" value="C:centriole"/>
    <property type="evidence" value="ECO:0007669"/>
    <property type="project" value="TreeGrafter"/>
</dbReference>
<dbReference type="InterPro" id="IPR011989">
    <property type="entry name" value="ARM-like"/>
</dbReference>
<evidence type="ECO:0000313" key="2">
    <source>
        <dbReference type="EMBL" id="GFS26983.1"/>
    </source>
</evidence>
<dbReference type="GO" id="GO:0036064">
    <property type="term" value="C:ciliary basal body"/>
    <property type="evidence" value="ECO:0007669"/>
    <property type="project" value="InterPro"/>
</dbReference>
<protein>
    <submittedName>
        <fullName evidence="2">Rotatin</fullName>
    </submittedName>
</protein>
<gene>
    <name evidence="2" type="ORF">ElyMa_001735800</name>
</gene>